<reference evidence="2" key="1">
    <citation type="journal article" date="2019" name="Int. J. Syst. Evol. Microbiol.">
        <title>The Global Catalogue of Microorganisms (GCM) 10K type strain sequencing project: providing services to taxonomists for standard genome sequencing and annotation.</title>
        <authorList>
            <consortium name="The Broad Institute Genomics Platform"/>
            <consortium name="The Broad Institute Genome Sequencing Center for Infectious Disease"/>
            <person name="Wu L."/>
            <person name="Ma J."/>
        </authorList>
    </citation>
    <scope>NUCLEOTIDE SEQUENCE [LARGE SCALE GENOMIC DNA]</scope>
    <source>
        <strain evidence="2">KCTC 23984</strain>
    </source>
</reference>
<dbReference type="RefSeq" id="WP_377491373.1">
    <property type="nucleotide sequence ID" value="NZ_JBHUOX010000035.1"/>
</dbReference>
<gene>
    <name evidence="1" type="ORF">ACFS7Z_24905</name>
</gene>
<proteinExistence type="predicted"/>
<sequence length="87" mass="9174">MNTSAKTTHARATESFGSNIPVFSLPSKAGASYNEEQCGFSTIDGSVLAFNAGKNAINNGAGIFIGDYFVGLADSHFTDTAVPYIRY</sequence>
<comment type="caution">
    <text evidence="1">The sequence shown here is derived from an EMBL/GenBank/DDBJ whole genome shotgun (WGS) entry which is preliminary data.</text>
</comment>
<dbReference type="EMBL" id="JBHUOX010000035">
    <property type="protein sequence ID" value="MFD3003620.1"/>
    <property type="molecule type" value="Genomic_DNA"/>
</dbReference>
<protein>
    <submittedName>
        <fullName evidence="1">Uncharacterized protein</fullName>
    </submittedName>
</protein>
<accession>A0ABW6C1H6</accession>
<dbReference type="Proteomes" id="UP001597641">
    <property type="component" value="Unassembled WGS sequence"/>
</dbReference>
<keyword evidence="2" id="KW-1185">Reference proteome</keyword>
<name>A0ABW6C1H6_9BACT</name>
<evidence type="ECO:0000313" key="1">
    <source>
        <dbReference type="EMBL" id="MFD3003620.1"/>
    </source>
</evidence>
<evidence type="ECO:0000313" key="2">
    <source>
        <dbReference type="Proteomes" id="UP001597641"/>
    </source>
</evidence>
<organism evidence="1 2">
    <name type="scientific">Pontibacter toksunensis</name>
    <dbReference type="NCBI Taxonomy" id="1332631"/>
    <lineage>
        <taxon>Bacteria</taxon>
        <taxon>Pseudomonadati</taxon>
        <taxon>Bacteroidota</taxon>
        <taxon>Cytophagia</taxon>
        <taxon>Cytophagales</taxon>
        <taxon>Hymenobacteraceae</taxon>
        <taxon>Pontibacter</taxon>
    </lineage>
</organism>